<dbReference type="EMBL" id="AMEQ01000040">
    <property type="protein sequence ID" value="EKY00302.1"/>
    <property type="molecule type" value="Genomic_DNA"/>
</dbReference>
<keyword evidence="7 8" id="KW-0342">GTP-binding</keyword>
<evidence type="ECO:0000256" key="3">
    <source>
        <dbReference type="ARBA" id="ARBA00022723"/>
    </source>
</evidence>
<keyword evidence="3 8" id="KW-0479">Metal-binding</keyword>
<evidence type="ECO:0000256" key="1">
    <source>
        <dbReference type="ARBA" id="ARBA00007699"/>
    </source>
</evidence>
<feature type="region of interest" description="Disordered" evidence="9">
    <location>
        <begin position="381"/>
        <end position="412"/>
    </location>
</feature>
<organism evidence="12 13">
    <name type="scientific">Porphyromonas catoniae F0037</name>
    <dbReference type="NCBI Taxonomy" id="1127696"/>
    <lineage>
        <taxon>Bacteria</taxon>
        <taxon>Pseudomonadati</taxon>
        <taxon>Bacteroidota</taxon>
        <taxon>Bacteroidia</taxon>
        <taxon>Bacteroidales</taxon>
        <taxon>Porphyromonadaceae</taxon>
        <taxon>Porphyromonas</taxon>
    </lineage>
</organism>
<dbReference type="NCBIfam" id="NF008955">
    <property type="entry name" value="PRK12297.1"/>
    <property type="match status" value="1"/>
</dbReference>
<dbReference type="STRING" id="1127696.HMPREF9134_01636"/>
<keyword evidence="4 8" id="KW-0547">Nucleotide-binding</keyword>
<evidence type="ECO:0000313" key="13">
    <source>
        <dbReference type="Proteomes" id="UP000010408"/>
    </source>
</evidence>
<dbReference type="InterPro" id="IPR027417">
    <property type="entry name" value="P-loop_NTPase"/>
</dbReference>
<dbReference type="HAMAP" id="MF_01454">
    <property type="entry name" value="GTPase_Obg"/>
    <property type="match status" value="1"/>
</dbReference>
<feature type="domain" description="OBG-type G" evidence="10">
    <location>
        <begin position="188"/>
        <end position="358"/>
    </location>
</feature>
<feature type="binding site" evidence="8">
    <location>
        <begin position="308"/>
        <end position="311"/>
    </location>
    <ligand>
        <name>GTP</name>
        <dbReference type="ChEBI" id="CHEBI:37565"/>
    </ligand>
</feature>
<comment type="cofactor">
    <cofactor evidence="8">
        <name>Mg(2+)</name>
        <dbReference type="ChEBI" id="CHEBI:18420"/>
    </cofactor>
</comment>
<keyword evidence="5 8" id="KW-0378">Hydrolase</keyword>
<dbReference type="Gene3D" id="2.70.210.12">
    <property type="entry name" value="GTP1/OBG domain"/>
    <property type="match status" value="1"/>
</dbReference>
<evidence type="ECO:0000256" key="6">
    <source>
        <dbReference type="ARBA" id="ARBA00022842"/>
    </source>
</evidence>
<dbReference type="PANTHER" id="PTHR11702">
    <property type="entry name" value="DEVELOPMENTALLY REGULATED GTP-BINDING PROTEIN-RELATED"/>
    <property type="match status" value="1"/>
</dbReference>
<proteinExistence type="inferred from homology"/>
<dbReference type="FunFam" id="2.70.210.12:FF:000001">
    <property type="entry name" value="GTPase Obg"/>
    <property type="match status" value="1"/>
</dbReference>
<evidence type="ECO:0000259" key="10">
    <source>
        <dbReference type="PROSITE" id="PS51710"/>
    </source>
</evidence>
<comment type="caution">
    <text evidence="12">The sequence shown here is derived from an EMBL/GenBank/DDBJ whole genome shotgun (WGS) entry which is preliminary data.</text>
</comment>
<feature type="binding site" evidence="8">
    <location>
        <begin position="194"/>
        <end position="201"/>
    </location>
    <ligand>
        <name>GTP</name>
        <dbReference type="ChEBI" id="CHEBI:37565"/>
    </ligand>
</feature>
<dbReference type="SUPFAM" id="SSF52540">
    <property type="entry name" value="P-loop containing nucleoside triphosphate hydrolases"/>
    <property type="match status" value="1"/>
</dbReference>
<evidence type="ECO:0000256" key="4">
    <source>
        <dbReference type="ARBA" id="ARBA00022741"/>
    </source>
</evidence>
<dbReference type="AlphaFoldDB" id="L1NAU5"/>
<dbReference type="GO" id="GO:0003924">
    <property type="term" value="F:GTPase activity"/>
    <property type="evidence" value="ECO:0007669"/>
    <property type="project" value="UniProtKB-UniRule"/>
</dbReference>
<dbReference type="GO" id="GO:0000287">
    <property type="term" value="F:magnesium ion binding"/>
    <property type="evidence" value="ECO:0007669"/>
    <property type="project" value="InterPro"/>
</dbReference>
<evidence type="ECO:0000256" key="9">
    <source>
        <dbReference type="SAM" id="MobiDB-lite"/>
    </source>
</evidence>
<evidence type="ECO:0000313" key="12">
    <source>
        <dbReference type="EMBL" id="EKY00302.1"/>
    </source>
</evidence>
<dbReference type="CDD" id="cd01898">
    <property type="entry name" value="Obg"/>
    <property type="match status" value="1"/>
</dbReference>
<dbReference type="InterPro" id="IPR045086">
    <property type="entry name" value="OBG_GTPase"/>
</dbReference>
<dbReference type="Pfam" id="PF01926">
    <property type="entry name" value="MMR_HSR1"/>
    <property type="match status" value="1"/>
</dbReference>
<evidence type="ECO:0000256" key="7">
    <source>
        <dbReference type="ARBA" id="ARBA00023134"/>
    </source>
</evidence>
<evidence type="ECO:0000256" key="2">
    <source>
        <dbReference type="ARBA" id="ARBA00022490"/>
    </source>
</evidence>
<feature type="binding site" evidence="8">
    <location>
        <begin position="241"/>
        <end position="244"/>
    </location>
    <ligand>
        <name>GTP</name>
        <dbReference type="ChEBI" id="CHEBI:37565"/>
    </ligand>
</feature>
<dbReference type="Proteomes" id="UP000010408">
    <property type="component" value="Unassembled WGS sequence"/>
</dbReference>
<dbReference type="Pfam" id="PF01018">
    <property type="entry name" value="GTP1_OBG"/>
    <property type="match status" value="1"/>
</dbReference>
<dbReference type="PIRSF" id="PIRSF002401">
    <property type="entry name" value="GTP_bd_Obg/CgtA"/>
    <property type="match status" value="1"/>
</dbReference>
<comment type="function">
    <text evidence="8">An essential GTPase which binds GTP, GDP and possibly (p)ppGpp with moderate affinity, with high nucleotide exchange rates and a fairly low GTP hydrolysis rate. Plays a role in control of the cell cycle, stress response, ribosome biogenesis and in those bacteria that undergo differentiation, in morphogenesis control.</text>
</comment>
<comment type="subcellular location">
    <subcellularLocation>
        <location evidence="8">Cytoplasm</location>
    </subcellularLocation>
</comment>
<dbReference type="InterPro" id="IPR036726">
    <property type="entry name" value="GTP1_OBG_dom_sf"/>
</dbReference>
<dbReference type="InterPro" id="IPR006169">
    <property type="entry name" value="GTP1_OBG_dom"/>
</dbReference>
<dbReference type="EC" id="3.6.5.-" evidence="8"/>
<dbReference type="PROSITE" id="PS51883">
    <property type="entry name" value="OBG"/>
    <property type="match status" value="1"/>
</dbReference>
<dbReference type="InterPro" id="IPR031167">
    <property type="entry name" value="G_OBG"/>
</dbReference>
<dbReference type="PANTHER" id="PTHR11702:SF31">
    <property type="entry name" value="MITOCHONDRIAL RIBOSOME-ASSOCIATED GTPASE 2"/>
    <property type="match status" value="1"/>
</dbReference>
<feature type="binding site" evidence="8">
    <location>
        <begin position="339"/>
        <end position="341"/>
    </location>
    <ligand>
        <name>GTP</name>
        <dbReference type="ChEBI" id="CHEBI:37565"/>
    </ligand>
</feature>
<name>L1NAU5_9PORP</name>
<feature type="binding site" evidence="8">
    <location>
        <position position="221"/>
    </location>
    <ligand>
        <name>Mg(2+)</name>
        <dbReference type="ChEBI" id="CHEBI:18420"/>
    </ligand>
</feature>
<dbReference type="PATRIC" id="fig|1127696.3.peg.1476"/>
<dbReference type="InterPro" id="IPR014100">
    <property type="entry name" value="GTP-bd_Obg/CgtA"/>
</dbReference>
<gene>
    <name evidence="8" type="primary">obg</name>
    <name evidence="12" type="ORF">HMPREF9134_01636</name>
</gene>
<dbReference type="InterPro" id="IPR006074">
    <property type="entry name" value="GTP1-OBG_CS"/>
</dbReference>
<dbReference type="PRINTS" id="PR00326">
    <property type="entry name" value="GTP1OBG"/>
</dbReference>
<dbReference type="HOGENOM" id="CLU_011747_2_0_10"/>
<keyword evidence="6 8" id="KW-0460">Magnesium</keyword>
<feature type="binding site" evidence="8">
    <location>
        <begin position="219"/>
        <end position="223"/>
    </location>
    <ligand>
        <name>GTP</name>
        <dbReference type="ChEBI" id="CHEBI:37565"/>
    </ligand>
</feature>
<comment type="subunit">
    <text evidence="8">Monomer.</text>
</comment>
<dbReference type="NCBIfam" id="TIGR02729">
    <property type="entry name" value="Obg_CgtA"/>
    <property type="match status" value="1"/>
</dbReference>
<feature type="binding site" evidence="8">
    <location>
        <position position="201"/>
    </location>
    <ligand>
        <name>Mg(2+)</name>
        <dbReference type="ChEBI" id="CHEBI:18420"/>
    </ligand>
</feature>
<comment type="similarity">
    <text evidence="1 8">Belongs to the TRAFAC class OBG-HflX-like GTPase superfamily. OBG GTPase family.</text>
</comment>
<dbReference type="GO" id="GO:0043022">
    <property type="term" value="F:ribosome binding"/>
    <property type="evidence" value="ECO:0007669"/>
    <property type="project" value="UniProtKB-ARBA"/>
</dbReference>
<reference evidence="12 13" key="1">
    <citation type="submission" date="2012-05" db="EMBL/GenBank/DDBJ databases">
        <authorList>
            <person name="Weinstock G."/>
            <person name="Sodergren E."/>
            <person name="Lobos E.A."/>
            <person name="Fulton L."/>
            <person name="Fulton R."/>
            <person name="Courtney L."/>
            <person name="Fronick C."/>
            <person name="O'Laughlin M."/>
            <person name="Godfrey J."/>
            <person name="Wilson R.M."/>
            <person name="Miner T."/>
            <person name="Farmer C."/>
            <person name="Delehaunty K."/>
            <person name="Cordes M."/>
            <person name="Minx P."/>
            <person name="Tomlinson C."/>
            <person name="Chen J."/>
            <person name="Wollam A."/>
            <person name="Pepin K.H."/>
            <person name="Bhonagiri V."/>
            <person name="Zhang X."/>
            <person name="Suruliraj S."/>
            <person name="Warren W."/>
            <person name="Mitreva M."/>
            <person name="Mardis E.R."/>
            <person name="Wilson R.K."/>
        </authorList>
    </citation>
    <scope>NUCLEOTIDE SEQUENCE [LARGE SCALE GENOMIC DNA]</scope>
    <source>
        <strain evidence="12 13">F0037</strain>
    </source>
</reference>
<accession>L1NAU5</accession>
<evidence type="ECO:0000256" key="5">
    <source>
        <dbReference type="ARBA" id="ARBA00022801"/>
    </source>
</evidence>
<dbReference type="eggNOG" id="COG0536">
    <property type="taxonomic scope" value="Bacteria"/>
</dbReference>
<dbReference type="GO" id="GO:0005737">
    <property type="term" value="C:cytoplasm"/>
    <property type="evidence" value="ECO:0007669"/>
    <property type="project" value="UniProtKB-SubCell"/>
</dbReference>
<dbReference type="GO" id="GO:0042254">
    <property type="term" value="P:ribosome biogenesis"/>
    <property type="evidence" value="ECO:0007669"/>
    <property type="project" value="UniProtKB-UniRule"/>
</dbReference>
<dbReference type="PROSITE" id="PS00905">
    <property type="entry name" value="GTP1_OBG"/>
    <property type="match status" value="1"/>
</dbReference>
<evidence type="ECO:0000259" key="11">
    <source>
        <dbReference type="PROSITE" id="PS51883"/>
    </source>
</evidence>
<evidence type="ECO:0000256" key="8">
    <source>
        <dbReference type="HAMAP-Rule" id="MF_01454"/>
    </source>
</evidence>
<dbReference type="SUPFAM" id="SSF82051">
    <property type="entry name" value="Obg GTP-binding protein N-terminal domain"/>
    <property type="match status" value="1"/>
</dbReference>
<dbReference type="Gene3D" id="3.40.50.300">
    <property type="entry name" value="P-loop containing nucleotide triphosphate hydrolases"/>
    <property type="match status" value="1"/>
</dbReference>
<feature type="domain" description="Obg" evidence="11">
    <location>
        <begin position="29"/>
        <end position="187"/>
    </location>
</feature>
<sequence length="412" mass="46258">MLQLRAFPYFIRFISYPFIPRIKVPMAESNFVDYVKIYCRSGKGGRGSTHFRREKYIPKGGPDGGDGGRGGDIYVRANENYWTLLHLRYQRHIIATNGASGSGKRSTGADGVDQTIEVPVGTVIYDAETGEFIMDLSQNGQTELLLKGGRGGKGNTFFKTSTNQAPRYAQPGEPARERTVILQLKMLADVGLVGLPNAGKSTLLSVLTAAKPKIANYPFTTLEPNLGMVRYRDDRSFVMADIPGIIEGASEGKGLGLRFLRHIERNALLLFMIPADTECIADEYKLLLGELVKYNAELIEKRKVLAITKCDLIDEEIQGWLREELSQSLPEKLPVIFISSAAHLGLVELKDLLWQELNRETKHRAETIIQQAIDVQSLVWEDDDEPLPDFEDEEEVEDKADLEYDWDDLEEE</sequence>
<keyword evidence="2 8" id="KW-0963">Cytoplasm</keyword>
<dbReference type="GO" id="GO:0005525">
    <property type="term" value="F:GTP binding"/>
    <property type="evidence" value="ECO:0007669"/>
    <property type="project" value="UniProtKB-UniRule"/>
</dbReference>
<dbReference type="PROSITE" id="PS51710">
    <property type="entry name" value="G_OBG"/>
    <property type="match status" value="1"/>
</dbReference>
<dbReference type="NCBIfam" id="NF008956">
    <property type="entry name" value="PRK12299.1"/>
    <property type="match status" value="1"/>
</dbReference>
<dbReference type="InterPro" id="IPR006073">
    <property type="entry name" value="GTP-bd"/>
</dbReference>
<protein>
    <recommendedName>
        <fullName evidence="8">GTPase Obg</fullName>
        <ecNumber evidence="8">3.6.5.-</ecNumber>
    </recommendedName>
    <alternativeName>
        <fullName evidence="8">GTP-binding protein Obg</fullName>
    </alternativeName>
</protein>